<feature type="region of interest" description="Disordered" evidence="1">
    <location>
        <begin position="9"/>
        <end position="31"/>
    </location>
</feature>
<dbReference type="Proteomes" id="UP000734854">
    <property type="component" value="Unassembled WGS sequence"/>
</dbReference>
<feature type="compositionally biased region" description="Basic and acidic residues" evidence="1">
    <location>
        <begin position="13"/>
        <end position="22"/>
    </location>
</feature>
<comment type="caution">
    <text evidence="2">The sequence shown here is derived from an EMBL/GenBank/DDBJ whole genome shotgun (WGS) entry which is preliminary data.</text>
</comment>
<feature type="region of interest" description="Disordered" evidence="1">
    <location>
        <begin position="114"/>
        <end position="137"/>
    </location>
</feature>
<keyword evidence="3" id="KW-1185">Reference proteome</keyword>
<reference evidence="2 3" key="1">
    <citation type="submission" date="2020-08" db="EMBL/GenBank/DDBJ databases">
        <title>Plant Genome Project.</title>
        <authorList>
            <person name="Zhang R.-G."/>
        </authorList>
    </citation>
    <scope>NUCLEOTIDE SEQUENCE [LARGE SCALE GENOMIC DNA]</scope>
    <source>
        <tissue evidence="2">Rhizome</tissue>
    </source>
</reference>
<protein>
    <submittedName>
        <fullName evidence="2">Uncharacterized protein</fullName>
    </submittedName>
</protein>
<feature type="compositionally biased region" description="Polar residues" evidence="1">
    <location>
        <begin position="127"/>
        <end position="137"/>
    </location>
</feature>
<sequence>MEGIHHVGIGIDQELHSPERSHRTASNGTVESGGAVEGFLFSINASLGLPHQVQHGEKNGVDSVFELQVRNAAARFSVFLRSLGFSSSIAVDPKLFHREGEYYLLTMARASRTTSWSSSGTPETGAFSMSPNFSTRC</sequence>
<accession>A0A8J5F3W8</accession>
<dbReference type="EMBL" id="JACMSC010000016">
    <property type="protein sequence ID" value="KAG6481947.1"/>
    <property type="molecule type" value="Genomic_DNA"/>
</dbReference>
<dbReference type="AlphaFoldDB" id="A0A8J5F3W8"/>
<evidence type="ECO:0000313" key="2">
    <source>
        <dbReference type="EMBL" id="KAG6481947.1"/>
    </source>
</evidence>
<organism evidence="2 3">
    <name type="scientific">Zingiber officinale</name>
    <name type="common">Ginger</name>
    <name type="synonym">Amomum zingiber</name>
    <dbReference type="NCBI Taxonomy" id="94328"/>
    <lineage>
        <taxon>Eukaryota</taxon>
        <taxon>Viridiplantae</taxon>
        <taxon>Streptophyta</taxon>
        <taxon>Embryophyta</taxon>
        <taxon>Tracheophyta</taxon>
        <taxon>Spermatophyta</taxon>
        <taxon>Magnoliopsida</taxon>
        <taxon>Liliopsida</taxon>
        <taxon>Zingiberales</taxon>
        <taxon>Zingiberaceae</taxon>
        <taxon>Zingiber</taxon>
    </lineage>
</organism>
<evidence type="ECO:0000256" key="1">
    <source>
        <dbReference type="SAM" id="MobiDB-lite"/>
    </source>
</evidence>
<evidence type="ECO:0000313" key="3">
    <source>
        <dbReference type="Proteomes" id="UP000734854"/>
    </source>
</evidence>
<proteinExistence type="predicted"/>
<gene>
    <name evidence="2" type="ORF">ZIOFF_058571</name>
</gene>
<name>A0A8J5F3W8_ZINOF</name>